<name>A0A4R6VBC9_9PAST</name>
<organism evidence="2 3">
    <name type="scientific">Mesocricetibacter intestinalis</name>
    <dbReference type="NCBI Taxonomy" id="1521930"/>
    <lineage>
        <taxon>Bacteria</taxon>
        <taxon>Pseudomonadati</taxon>
        <taxon>Pseudomonadota</taxon>
        <taxon>Gammaproteobacteria</taxon>
        <taxon>Pasteurellales</taxon>
        <taxon>Pasteurellaceae</taxon>
        <taxon>Mesocricetibacter</taxon>
    </lineage>
</organism>
<dbReference type="AlphaFoldDB" id="A0A4R6VBC9"/>
<dbReference type="InterPro" id="IPR010824">
    <property type="entry name" value="DUF1425"/>
</dbReference>
<dbReference type="Gene3D" id="2.60.40.3230">
    <property type="match status" value="1"/>
</dbReference>
<dbReference type="Proteomes" id="UP000295657">
    <property type="component" value="Unassembled WGS sequence"/>
</dbReference>
<feature type="chain" id="PRO_5020960963" evidence="1">
    <location>
        <begin position="21"/>
        <end position="116"/>
    </location>
</feature>
<dbReference type="Pfam" id="PF07233">
    <property type="entry name" value="DUF1425"/>
    <property type="match status" value="1"/>
</dbReference>
<evidence type="ECO:0000256" key="1">
    <source>
        <dbReference type="SAM" id="SignalP"/>
    </source>
</evidence>
<dbReference type="OrthoDB" id="5690781at2"/>
<dbReference type="InterPro" id="IPR038483">
    <property type="entry name" value="YcfL-like_sf"/>
</dbReference>
<dbReference type="EMBL" id="SNYQ01000001">
    <property type="protein sequence ID" value="TDQ59558.1"/>
    <property type="molecule type" value="Genomic_DNA"/>
</dbReference>
<accession>A0A4R6VBC9</accession>
<proteinExistence type="predicted"/>
<sequence length="116" mass="12885">MKKYLPLIFSLVLGACSSNAPNLVRTTAPILNISAELAPHIEASVASDSAWVKNKTGENLKLSYDIFWYDNNGVTQPFSEDKESFSAVILLKPKQQAGIQLSRPSADSRNYRLYLH</sequence>
<dbReference type="RefSeq" id="WP_133542592.1">
    <property type="nucleotide sequence ID" value="NZ_SNYQ01000001.1"/>
</dbReference>
<keyword evidence="3" id="KW-1185">Reference proteome</keyword>
<comment type="caution">
    <text evidence="2">The sequence shown here is derived from an EMBL/GenBank/DDBJ whole genome shotgun (WGS) entry which is preliminary data.</text>
</comment>
<evidence type="ECO:0000313" key="3">
    <source>
        <dbReference type="Proteomes" id="UP000295657"/>
    </source>
</evidence>
<evidence type="ECO:0000313" key="2">
    <source>
        <dbReference type="EMBL" id="TDQ59558.1"/>
    </source>
</evidence>
<gene>
    <name evidence="2" type="ORF">EDC45_0208</name>
</gene>
<reference evidence="2 3" key="1">
    <citation type="submission" date="2019-03" db="EMBL/GenBank/DDBJ databases">
        <title>Genomic Encyclopedia of Type Strains, Phase IV (KMG-IV): sequencing the most valuable type-strain genomes for metagenomic binning, comparative biology and taxonomic classification.</title>
        <authorList>
            <person name="Goeker M."/>
        </authorList>
    </citation>
    <scope>NUCLEOTIDE SEQUENCE [LARGE SCALE GENOMIC DNA]</scope>
    <source>
        <strain evidence="2 3">DSM 28403</strain>
    </source>
</reference>
<keyword evidence="1" id="KW-0732">Signal</keyword>
<feature type="signal peptide" evidence="1">
    <location>
        <begin position="1"/>
        <end position="20"/>
    </location>
</feature>
<protein>
    <submittedName>
        <fullName evidence="2">Uncharacterized protein YcfL</fullName>
    </submittedName>
</protein>
<dbReference type="PROSITE" id="PS51257">
    <property type="entry name" value="PROKAR_LIPOPROTEIN"/>
    <property type="match status" value="1"/>
</dbReference>
<dbReference type="CDD" id="cd09030">
    <property type="entry name" value="DUF1425"/>
    <property type="match status" value="1"/>
</dbReference>